<proteinExistence type="predicted"/>
<protein>
    <submittedName>
        <fullName evidence="1">5240_t:CDS:1</fullName>
    </submittedName>
</protein>
<name>A0A9N9GLW1_9GLOM</name>
<organism evidence="1 2">
    <name type="scientific">Paraglomus occultum</name>
    <dbReference type="NCBI Taxonomy" id="144539"/>
    <lineage>
        <taxon>Eukaryota</taxon>
        <taxon>Fungi</taxon>
        <taxon>Fungi incertae sedis</taxon>
        <taxon>Mucoromycota</taxon>
        <taxon>Glomeromycotina</taxon>
        <taxon>Glomeromycetes</taxon>
        <taxon>Paraglomerales</taxon>
        <taxon>Paraglomeraceae</taxon>
        <taxon>Paraglomus</taxon>
    </lineage>
</organism>
<comment type="caution">
    <text evidence="1">The sequence shown here is derived from an EMBL/GenBank/DDBJ whole genome shotgun (WGS) entry which is preliminary data.</text>
</comment>
<keyword evidence="2" id="KW-1185">Reference proteome</keyword>
<gene>
    <name evidence="1" type="ORF">POCULU_LOCUS8370</name>
</gene>
<dbReference type="EMBL" id="CAJVPJ010002383">
    <property type="protein sequence ID" value="CAG8619990.1"/>
    <property type="molecule type" value="Genomic_DNA"/>
</dbReference>
<accession>A0A9N9GLW1</accession>
<dbReference type="AlphaFoldDB" id="A0A9N9GLW1"/>
<evidence type="ECO:0000313" key="1">
    <source>
        <dbReference type="EMBL" id="CAG8619990.1"/>
    </source>
</evidence>
<sequence>MWSSRDRVNEEKMNIIGQLMVGDGGREEKVNIELARSHNATALMAHVFDKLNISKRLTTERRSIRLHRHSKLYRPRVSVISRLSKASDDFEETIFVVKPVTAPAAVLKLFQKVGDA</sequence>
<reference evidence="1" key="1">
    <citation type="submission" date="2021-06" db="EMBL/GenBank/DDBJ databases">
        <authorList>
            <person name="Kallberg Y."/>
            <person name="Tangrot J."/>
            <person name="Rosling A."/>
        </authorList>
    </citation>
    <scope>NUCLEOTIDE SEQUENCE</scope>
    <source>
        <strain evidence="1">IA702</strain>
    </source>
</reference>
<dbReference type="Proteomes" id="UP000789572">
    <property type="component" value="Unassembled WGS sequence"/>
</dbReference>
<evidence type="ECO:0000313" key="2">
    <source>
        <dbReference type="Proteomes" id="UP000789572"/>
    </source>
</evidence>